<evidence type="ECO:0000259" key="1">
    <source>
        <dbReference type="Pfam" id="PF00296"/>
    </source>
</evidence>
<dbReference type="Proteomes" id="UP000285295">
    <property type="component" value="Unassembled WGS sequence"/>
</dbReference>
<gene>
    <name evidence="2" type="ORF">D2T31_15685</name>
</gene>
<feature type="domain" description="Luciferase-like" evidence="1">
    <location>
        <begin position="26"/>
        <end position="343"/>
    </location>
</feature>
<evidence type="ECO:0000313" key="2">
    <source>
        <dbReference type="EMBL" id="RWR27675.1"/>
    </source>
</evidence>
<protein>
    <submittedName>
        <fullName evidence="2">LLM class flavin-dependent oxidoreductase</fullName>
    </submittedName>
</protein>
<dbReference type="SUPFAM" id="SSF51679">
    <property type="entry name" value="Bacterial luciferase-like"/>
    <property type="match status" value="1"/>
</dbReference>
<reference evidence="2 3" key="1">
    <citation type="submission" date="2019-01" db="EMBL/GenBank/DDBJ databases">
        <title>Sinorhodobacter populi sp. nov. isolated from the symptomatic bark tissue of Populus euramericana canker.</title>
        <authorList>
            <person name="Xu G."/>
        </authorList>
    </citation>
    <scope>NUCLEOTIDE SEQUENCE [LARGE SCALE GENOMIC DNA]</scope>
    <source>
        <strain evidence="2 3">D19-10-3-21</strain>
    </source>
</reference>
<dbReference type="InterPro" id="IPR036661">
    <property type="entry name" value="Luciferase-like_sf"/>
</dbReference>
<reference evidence="2 3" key="2">
    <citation type="submission" date="2019-01" db="EMBL/GenBank/DDBJ databases">
        <authorList>
            <person name="Li Y."/>
        </authorList>
    </citation>
    <scope>NUCLEOTIDE SEQUENCE [LARGE SCALE GENOMIC DNA]</scope>
    <source>
        <strain evidence="2 3">D19-10-3-21</strain>
    </source>
</reference>
<dbReference type="AlphaFoldDB" id="A0A443K4M5"/>
<dbReference type="EMBL" id="SAUX01000019">
    <property type="protein sequence ID" value="RWR27675.1"/>
    <property type="molecule type" value="Genomic_DNA"/>
</dbReference>
<dbReference type="InterPro" id="IPR050766">
    <property type="entry name" value="Bact_Lucif_Oxidored"/>
</dbReference>
<proteinExistence type="predicted"/>
<dbReference type="GO" id="GO:0016705">
    <property type="term" value="F:oxidoreductase activity, acting on paired donors, with incorporation or reduction of molecular oxygen"/>
    <property type="evidence" value="ECO:0007669"/>
    <property type="project" value="InterPro"/>
</dbReference>
<dbReference type="PANTHER" id="PTHR30137">
    <property type="entry name" value="LUCIFERASE-LIKE MONOOXYGENASE"/>
    <property type="match status" value="1"/>
</dbReference>
<comment type="caution">
    <text evidence="2">The sequence shown here is derived from an EMBL/GenBank/DDBJ whole genome shotgun (WGS) entry which is preliminary data.</text>
</comment>
<dbReference type="GO" id="GO:0005829">
    <property type="term" value="C:cytosol"/>
    <property type="evidence" value="ECO:0007669"/>
    <property type="project" value="TreeGrafter"/>
</dbReference>
<sequence>MWTSPPLSRFSIPLSVLDFSPICEGGDSTDALESTIRLAQLAEALGFSRYWLGEHHVAGGVAGVAPHSLAPIIAARTKTIRIGTAASIVPHYFPAQILEFAGVFSSLFPRLDLGLARGHVVAAAQRTSASANPPIADRILEGLVFPAPAAPLPHGPDYVHPLLSGVVQMRPEVNFEVEVRGILDLASKHAGGQIVEPGLPFHFPGLTLWLHGTNPGASPRLAGGLGLPYSANYHFSGSRLLENLADYRKSFVPSAALQHPHVVVSADVIVAPSDQEAEGIRATYARRTLDLKSGRGLTPLASGETLRSFHWSDADRLAVRDKLQTQIVGTADHVVDRLQALVRIANADELLITSVAHRYEDRARSYELLAEAWVARPADL</sequence>
<dbReference type="OrthoDB" id="9780518at2"/>
<name>A0A443K4M5_9RHOB</name>
<accession>A0A443K4M5</accession>
<dbReference type="PANTHER" id="PTHR30137:SF6">
    <property type="entry name" value="LUCIFERASE-LIKE MONOOXYGENASE"/>
    <property type="match status" value="1"/>
</dbReference>
<dbReference type="Pfam" id="PF00296">
    <property type="entry name" value="Bac_luciferase"/>
    <property type="match status" value="1"/>
</dbReference>
<dbReference type="Gene3D" id="3.20.20.30">
    <property type="entry name" value="Luciferase-like domain"/>
    <property type="match status" value="1"/>
</dbReference>
<organism evidence="2 3">
    <name type="scientific">Paenirhodobacter populi</name>
    <dbReference type="NCBI Taxonomy" id="2306993"/>
    <lineage>
        <taxon>Bacteria</taxon>
        <taxon>Pseudomonadati</taxon>
        <taxon>Pseudomonadota</taxon>
        <taxon>Alphaproteobacteria</taxon>
        <taxon>Rhodobacterales</taxon>
        <taxon>Rhodobacter group</taxon>
        <taxon>Paenirhodobacter</taxon>
    </lineage>
</organism>
<evidence type="ECO:0000313" key="3">
    <source>
        <dbReference type="Proteomes" id="UP000285295"/>
    </source>
</evidence>
<dbReference type="InterPro" id="IPR011251">
    <property type="entry name" value="Luciferase-like_dom"/>
</dbReference>